<name>A0A512PLP2_9LACO</name>
<dbReference type="PANTHER" id="PTHR23511">
    <property type="entry name" value="SYNAPTIC VESICLE GLYCOPROTEIN 2"/>
    <property type="match status" value="1"/>
</dbReference>
<dbReference type="InterPro" id="IPR036259">
    <property type="entry name" value="MFS_trans_sf"/>
</dbReference>
<dbReference type="GO" id="GO:0022857">
    <property type="term" value="F:transmembrane transporter activity"/>
    <property type="evidence" value="ECO:0007669"/>
    <property type="project" value="InterPro"/>
</dbReference>
<dbReference type="GO" id="GO:0005886">
    <property type="term" value="C:plasma membrane"/>
    <property type="evidence" value="ECO:0007669"/>
    <property type="project" value="UniProtKB-SubCell"/>
</dbReference>
<organism evidence="8 9">
    <name type="scientific">Lentilactobacillus rapi</name>
    <dbReference type="NCBI Taxonomy" id="481723"/>
    <lineage>
        <taxon>Bacteria</taxon>
        <taxon>Bacillati</taxon>
        <taxon>Bacillota</taxon>
        <taxon>Bacilli</taxon>
        <taxon>Lactobacillales</taxon>
        <taxon>Lactobacillaceae</taxon>
        <taxon>Lentilactobacillus</taxon>
    </lineage>
</organism>
<sequence>MDHVNQRSTSFTFLIIGTAWMFDAMDVGLLSFIMSIVHKEWLLTNSQTGLISSISTVGMICGGFYFGSLADRIGRKNTLIITLLTFSIGNLVLAAAPGFYLFLAIRFVVGMGLGGELPVAATYIADIYHGTKRSQMLILADSFWAVGWLLASFLSLLFAPVLGWRGILVLTALAGLFALVLRRHIHETHVVPKQSHEWRATVKAEFKPWTLTLWLAWFMVMFSYYGMFMWLPSILVDKGYGIVNSFGYATIIVVAQLPGYFCASWLAKRMKVKYVFSIYMLGTAVGAIMFGQSTTAIMIVIAGCILSFFNLGAYGAIIALTPDLYESTIRGTMTGIAQGIGRIGAIIGPLLVGILMDHQIGVNIVFLIFMVSLVIGAIAVLSLPVSTAREGDRDE</sequence>
<evidence type="ECO:0000256" key="4">
    <source>
        <dbReference type="ARBA" id="ARBA00022989"/>
    </source>
</evidence>
<evidence type="ECO:0000256" key="2">
    <source>
        <dbReference type="ARBA" id="ARBA00022448"/>
    </source>
</evidence>
<feature type="transmembrane region" description="Helical" evidence="6">
    <location>
        <begin position="332"/>
        <end position="354"/>
    </location>
</feature>
<feature type="transmembrane region" description="Helical" evidence="6">
    <location>
        <begin position="164"/>
        <end position="185"/>
    </location>
</feature>
<feature type="domain" description="Major facilitator superfamily (MFS) profile" evidence="7">
    <location>
        <begin position="12"/>
        <end position="388"/>
    </location>
</feature>
<proteinExistence type="predicted"/>
<feature type="transmembrane region" description="Helical" evidence="6">
    <location>
        <begin position="137"/>
        <end position="158"/>
    </location>
</feature>
<dbReference type="InterPro" id="IPR020846">
    <property type="entry name" value="MFS_dom"/>
</dbReference>
<reference evidence="8 9" key="1">
    <citation type="submission" date="2019-07" db="EMBL/GenBank/DDBJ databases">
        <title>Whole genome shotgun sequence of Lactobacillus rapi NBRC 109618.</title>
        <authorList>
            <person name="Hosoyama A."/>
            <person name="Uohara A."/>
            <person name="Ohji S."/>
            <person name="Ichikawa N."/>
        </authorList>
    </citation>
    <scope>NUCLEOTIDE SEQUENCE [LARGE SCALE GENOMIC DNA]</scope>
    <source>
        <strain evidence="8 9">NBRC 109618</strain>
    </source>
</reference>
<dbReference type="RefSeq" id="WP_054747798.1">
    <property type="nucleotide sequence ID" value="NZ_BKAM01000009.1"/>
</dbReference>
<feature type="transmembrane region" description="Helical" evidence="6">
    <location>
        <begin position="360"/>
        <end position="383"/>
    </location>
</feature>
<keyword evidence="2" id="KW-0813">Transport</keyword>
<accession>A0A512PLP2</accession>
<comment type="caution">
    <text evidence="8">The sequence shown here is derived from an EMBL/GenBank/DDBJ whole genome shotgun (WGS) entry which is preliminary data.</text>
</comment>
<feature type="transmembrane region" description="Helical" evidence="6">
    <location>
        <begin position="12"/>
        <end position="37"/>
    </location>
</feature>
<feature type="transmembrane region" description="Helical" evidence="6">
    <location>
        <begin position="246"/>
        <end position="267"/>
    </location>
</feature>
<feature type="transmembrane region" description="Helical" evidence="6">
    <location>
        <begin position="206"/>
        <end position="226"/>
    </location>
</feature>
<evidence type="ECO:0000313" key="8">
    <source>
        <dbReference type="EMBL" id="GEP72110.1"/>
    </source>
</evidence>
<evidence type="ECO:0000256" key="5">
    <source>
        <dbReference type="ARBA" id="ARBA00023136"/>
    </source>
</evidence>
<dbReference type="Pfam" id="PF07690">
    <property type="entry name" value="MFS_1"/>
    <property type="match status" value="1"/>
</dbReference>
<evidence type="ECO:0000256" key="6">
    <source>
        <dbReference type="SAM" id="Phobius"/>
    </source>
</evidence>
<evidence type="ECO:0000256" key="1">
    <source>
        <dbReference type="ARBA" id="ARBA00004651"/>
    </source>
</evidence>
<comment type="subcellular location">
    <subcellularLocation>
        <location evidence="1">Cell membrane</location>
        <topology evidence="1">Multi-pass membrane protein</topology>
    </subcellularLocation>
</comment>
<dbReference type="PANTHER" id="PTHR23511:SF5">
    <property type="entry name" value="MAJOR FACILITATOR-TYPE TRANSPORTER HXNZ-RELATED"/>
    <property type="match status" value="1"/>
</dbReference>
<dbReference type="SUPFAM" id="SSF103473">
    <property type="entry name" value="MFS general substrate transporter"/>
    <property type="match status" value="1"/>
</dbReference>
<gene>
    <name evidence="8" type="ORF">LRA02_09780</name>
</gene>
<dbReference type="STRING" id="1423795.FD12_GL001813"/>
<dbReference type="AlphaFoldDB" id="A0A512PLP2"/>
<dbReference type="Proteomes" id="UP000321569">
    <property type="component" value="Unassembled WGS sequence"/>
</dbReference>
<feature type="transmembrane region" description="Helical" evidence="6">
    <location>
        <begin position="79"/>
        <end position="101"/>
    </location>
</feature>
<dbReference type="Gene3D" id="1.20.1250.20">
    <property type="entry name" value="MFS general substrate transporter like domains"/>
    <property type="match status" value="2"/>
</dbReference>
<evidence type="ECO:0000313" key="9">
    <source>
        <dbReference type="Proteomes" id="UP000321569"/>
    </source>
</evidence>
<dbReference type="CDD" id="cd17316">
    <property type="entry name" value="MFS_SV2_like"/>
    <property type="match status" value="1"/>
</dbReference>
<keyword evidence="4 6" id="KW-1133">Transmembrane helix</keyword>
<dbReference type="EMBL" id="BKAM01000009">
    <property type="protein sequence ID" value="GEP72110.1"/>
    <property type="molecule type" value="Genomic_DNA"/>
</dbReference>
<feature type="transmembrane region" description="Helical" evidence="6">
    <location>
        <begin position="49"/>
        <end position="67"/>
    </location>
</feature>
<feature type="transmembrane region" description="Helical" evidence="6">
    <location>
        <begin position="274"/>
        <end position="291"/>
    </location>
</feature>
<feature type="transmembrane region" description="Helical" evidence="6">
    <location>
        <begin position="297"/>
        <end position="320"/>
    </location>
</feature>
<dbReference type="InterPro" id="IPR011701">
    <property type="entry name" value="MFS"/>
</dbReference>
<feature type="transmembrane region" description="Helical" evidence="6">
    <location>
        <begin position="107"/>
        <end position="125"/>
    </location>
</feature>
<protein>
    <submittedName>
        <fullName evidence="8">MFS transporter</fullName>
    </submittedName>
</protein>
<dbReference type="OrthoDB" id="9787026at2"/>
<evidence type="ECO:0000259" key="7">
    <source>
        <dbReference type="PROSITE" id="PS50850"/>
    </source>
</evidence>
<keyword evidence="3 6" id="KW-0812">Transmembrane</keyword>
<dbReference type="PROSITE" id="PS50850">
    <property type="entry name" value="MFS"/>
    <property type="match status" value="1"/>
</dbReference>
<keyword evidence="5 6" id="KW-0472">Membrane</keyword>
<evidence type="ECO:0000256" key="3">
    <source>
        <dbReference type="ARBA" id="ARBA00022692"/>
    </source>
</evidence>